<dbReference type="InterPro" id="IPR036689">
    <property type="entry name" value="ESAT-6-like_sf"/>
</dbReference>
<evidence type="ECO:0000313" key="2">
    <source>
        <dbReference type="EMBL" id="KEO81304.1"/>
    </source>
</evidence>
<dbReference type="Gene3D" id="1.10.287.1060">
    <property type="entry name" value="ESAT-6-like"/>
    <property type="match status" value="1"/>
</dbReference>
<comment type="caution">
    <text evidence="2">The sequence shown here is derived from an EMBL/GenBank/DDBJ whole genome shotgun (WGS) entry which is preliminary data.</text>
</comment>
<accession>A0A074LJM8</accession>
<keyword evidence="3" id="KW-1185">Reference proteome</keyword>
<name>A0A074LJM8_9BACL</name>
<evidence type="ECO:0000256" key="1">
    <source>
        <dbReference type="RuleBase" id="RU362001"/>
    </source>
</evidence>
<dbReference type="Pfam" id="PF06013">
    <property type="entry name" value="WXG100"/>
    <property type="match status" value="1"/>
</dbReference>
<dbReference type="Proteomes" id="UP000027931">
    <property type="component" value="Unassembled WGS sequence"/>
</dbReference>
<dbReference type="EMBL" id="JMIR01000040">
    <property type="protein sequence ID" value="KEO81304.1"/>
    <property type="molecule type" value="Genomic_DNA"/>
</dbReference>
<evidence type="ECO:0000313" key="3">
    <source>
        <dbReference type="Proteomes" id="UP000027931"/>
    </source>
</evidence>
<protein>
    <recommendedName>
        <fullName evidence="1">ESAT-6-like protein</fullName>
    </recommendedName>
</protein>
<sequence length="94" mass="9816">MQIQVDSGQLHSTGDSFSTIVSEIEGTISSLNSAANTASSGWSGSSHSAFNDLWTKLHASLNLLKTAMRDVSGNLHTAGTAYSTTENNIAKSAK</sequence>
<dbReference type="NCBIfam" id="TIGR03930">
    <property type="entry name" value="WXG100_ESAT6"/>
    <property type="match status" value="1"/>
</dbReference>
<organism evidence="2 3">
    <name type="scientific">Tumebacillus flagellatus</name>
    <dbReference type="NCBI Taxonomy" id="1157490"/>
    <lineage>
        <taxon>Bacteria</taxon>
        <taxon>Bacillati</taxon>
        <taxon>Bacillota</taxon>
        <taxon>Bacilli</taxon>
        <taxon>Bacillales</taxon>
        <taxon>Alicyclobacillaceae</taxon>
        <taxon>Tumebacillus</taxon>
    </lineage>
</organism>
<dbReference type="InterPro" id="IPR010310">
    <property type="entry name" value="T7SS_ESAT-6-like"/>
</dbReference>
<dbReference type="OrthoDB" id="9918151at2"/>
<gene>
    <name evidence="2" type="ORF">EL26_21360</name>
</gene>
<comment type="similarity">
    <text evidence="1">Belongs to the WXG100 family.</text>
</comment>
<dbReference type="RefSeq" id="WP_038093517.1">
    <property type="nucleotide sequence ID" value="NZ_JMIR01000040.1"/>
</dbReference>
<proteinExistence type="inferred from homology"/>
<dbReference type="SUPFAM" id="SSF140453">
    <property type="entry name" value="EsxAB dimer-like"/>
    <property type="match status" value="1"/>
</dbReference>
<dbReference type="STRING" id="1157490.EL26_21360"/>
<reference evidence="2 3" key="1">
    <citation type="journal article" date="2013" name="Int. J. Syst. Evol. Microbiol.">
        <title>Tumebacillus flagellatus sp. nov., an alpha-amylase/pullulanase-producing bacterium isolated from cassava wastewater.</title>
        <authorList>
            <person name="Wang Q."/>
            <person name="Xie N."/>
            <person name="Qin Y."/>
            <person name="Shen N."/>
            <person name="Zhu J."/>
            <person name="Mi H."/>
            <person name="Huang R."/>
        </authorList>
    </citation>
    <scope>NUCLEOTIDE SEQUENCE [LARGE SCALE GENOMIC DNA]</scope>
    <source>
        <strain evidence="2 3">GST4</strain>
    </source>
</reference>
<dbReference type="AlphaFoldDB" id="A0A074LJM8"/>